<dbReference type="Proteomes" id="UP000186406">
    <property type="component" value="Unassembled WGS sequence"/>
</dbReference>
<evidence type="ECO:0000256" key="1">
    <source>
        <dbReference type="ARBA" id="ARBA00006817"/>
    </source>
</evidence>
<proteinExistence type="inferred from homology"/>
<dbReference type="Gene3D" id="3.30.530.20">
    <property type="match status" value="1"/>
</dbReference>
<dbReference type="AlphaFoldDB" id="A0A1M7ZPG9"/>
<gene>
    <name evidence="3" type="ORF">SAMN02745172_03426</name>
</gene>
<dbReference type="PANTHER" id="PTHR38600:SF1">
    <property type="entry name" value="TRANSCRIPTIONAL REGULATORY PROTEIN"/>
    <property type="match status" value="1"/>
</dbReference>
<dbReference type="InterPro" id="IPR036390">
    <property type="entry name" value="WH_DNA-bd_sf"/>
</dbReference>
<dbReference type="STRING" id="1123029.SAMN02745172_03426"/>
<dbReference type="InterPro" id="IPR013538">
    <property type="entry name" value="ASHA1/2-like_C"/>
</dbReference>
<dbReference type="Gene3D" id="1.10.10.10">
    <property type="entry name" value="Winged helix-like DNA-binding domain superfamily/Winged helix DNA-binding domain"/>
    <property type="match status" value="1"/>
</dbReference>
<dbReference type="InterPro" id="IPR001845">
    <property type="entry name" value="HTH_ArsR_DNA-bd_dom"/>
</dbReference>
<feature type="domain" description="HTH arsR-type" evidence="2">
    <location>
        <begin position="7"/>
        <end position="100"/>
    </location>
</feature>
<evidence type="ECO:0000259" key="2">
    <source>
        <dbReference type="PROSITE" id="PS50987"/>
    </source>
</evidence>
<dbReference type="CDD" id="cd08893">
    <property type="entry name" value="SRPBCC_CalC_Aha1-like_GntR-HTH"/>
    <property type="match status" value="1"/>
</dbReference>
<sequence>MTCDHFVTYFAAMDEVFDALAHPDRRALLDSLFERDGQTLTELQSRFPVTRFAVMKHLKILEAAHLVTSRKIGREKRHYLNPVPIRQVGDRWISRYAAPFVTAMVGLKQQVEGTVMIGPKHVYEIYVRASAEAVWAILTDDEKTPLYQHFNMTSRTDWRVGGAIEFMMGDRTVIAGEILELAPPSRLVLTFHARWSPEVAADAPSRVTWDIRQLPGNACKLVLTHDDFGGDTATSRQVNAGWPETLSRLKTLVETGQPFELEPDYSPAEG</sequence>
<dbReference type="InterPro" id="IPR036388">
    <property type="entry name" value="WH-like_DNA-bd_sf"/>
</dbReference>
<name>A0A1M7ZPG9_9HYPH</name>
<dbReference type="PROSITE" id="PS50987">
    <property type="entry name" value="HTH_ARSR_2"/>
    <property type="match status" value="1"/>
</dbReference>
<dbReference type="SUPFAM" id="SSF46785">
    <property type="entry name" value="Winged helix' DNA-binding domain"/>
    <property type="match status" value="1"/>
</dbReference>
<organism evidence="3 4">
    <name type="scientific">Pseudoxanthobacter soli DSM 19599</name>
    <dbReference type="NCBI Taxonomy" id="1123029"/>
    <lineage>
        <taxon>Bacteria</taxon>
        <taxon>Pseudomonadati</taxon>
        <taxon>Pseudomonadota</taxon>
        <taxon>Alphaproteobacteria</taxon>
        <taxon>Hyphomicrobiales</taxon>
        <taxon>Segnochrobactraceae</taxon>
        <taxon>Pseudoxanthobacter</taxon>
    </lineage>
</organism>
<keyword evidence="4" id="KW-1185">Reference proteome</keyword>
<dbReference type="SMART" id="SM00418">
    <property type="entry name" value="HTH_ARSR"/>
    <property type="match status" value="1"/>
</dbReference>
<dbReference type="SUPFAM" id="SSF55961">
    <property type="entry name" value="Bet v1-like"/>
    <property type="match status" value="1"/>
</dbReference>
<evidence type="ECO:0000313" key="4">
    <source>
        <dbReference type="Proteomes" id="UP000186406"/>
    </source>
</evidence>
<dbReference type="GO" id="GO:0003700">
    <property type="term" value="F:DNA-binding transcription factor activity"/>
    <property type="evidence" value="ECO:0007669"/>
    <property type="project" value="InterPro"/>
</dbReference>
<dbReference type="Pfam" id="PF12840">
    <property type="entry name" value="HTH_20"/>
    <property type="match status" value="1"/>
</dbReference>
<protein>
    <submittedName>
        <fullName evidence="3">Transcriptional regulator, ArsR family</fullName>
    </submittedName>
</protein>
<dbReference type="InterPro" id="IPR023393">
    <property type="entry name" value="START-like_dom_sf"/>
</dbReference>
<evidence type="ECO:0000313" key="3">
    <source>
        <dbReference type="EMBL" id="SHO66767.1"/>
    </source>
</evidence>
<dbReference type="CDD" id="cd00090">
    <property type="entry name" value="HTH_ARSR"/>
    <property type="match status" value="1"/>
</dbReference>
<dbReference type="InterPro" id="IPR011991">
    <property type="entry name" value="ArsR-like_HTH"/>
</dbReference>
<dbReference type="Pfam" id="PF08327">
    <property type="entry name" value="AHSA1"/>
    <property type="match status" value="1"/>
</dbReference>
<reference evidence="3 4" key="1">
    <citation type="submission" date="2016-12" db="EMBL/GenBank/DDBJ databases">
        <authorList>
            <person name="Song W.-J."/>
            <person name="Kurnit D.M."/>
        </authorList>
    </citation>
    <scope>NUCLEOTIDE SEQUENCE [LARGE SCALE GENOMIC DNA]</scope>
    <source>
        <strain evidence="3 4">DSM 19599</strain>
    </source>
</reference>
<dbReference type="PANTHER" id="PTHR38600">
    <property type="entry name" value="TRANSCRIPTIONAL REGULATORY PROTEIN"/>
    <property type="match status" value="1"/>
</dbReference>
<dbReference type="EMBL" id="FRXO01000007">
    <property type="protein sequence ID" value="SHO66767.1"/>
    <property type="molecule type" value="Genomic_DNA"/>
</dbReference>
<comment type="similarity">
    <text evidence="1">Belongs to the AHA1 family.</text>
</comment>
<accession>A0A1M7ZPG9</accession>